<name>A0ACB8GHV0_PSICU</name>
<gene>
    <name evidence="1" type="ORF">JR316_0012086</name>
</gene>
<dbReference type="EMBL" id="JAFIQS020000012">
    <property type="protein sequence ID" value="KAH9474987.1"/>
    <property type="molecule type" value="Genomic_DNA"/>
</dbReference>
<organism evidence="1 2">
    <name type="scientific">Psilocybe cubensis</name>
    <name type="common">Psychedelic mushroom</name>
    <name type="synonym">Stropharia cubensis</name>
    <dbReference type="NCBI Taxonomy" id="181762"/>
    <lineage>
        <taxon>Eukaryota</taxon>
        <taxon>Fungi</taxon>
        <taxon>Dikarya</taxon>
        <taxon>Basidiomycota</taxon>
        <taxon>Agaricomycotina</taxon>
        <taxon>Agaricomycetes</taxon>
        <taxon>Agaricomycetidae</taxon>
        <taxon>Agaricales</taxon>
        <taxon>Agaricineae</taxon>
        <taxon>Strophariaceae</taxon>
        <taxon>Psilocybe</taxon>
    </lineage>
</organism>
<comment type="caution">
    <text evidence="1">The sequence shown here is derived from an EMBL/GenBank/DDBJ whole genome shotgun (WGS) entry which is preliminary data.</text>
</comment>
<evidence type="ECO:0000313" key="2">
    <source>
        <dbReference type="Proteomes" id="UP000664032"/>
    </source>
</evidence>
<evidence type="ECO:0000313" key="1">
    <source>
        <dbReference type="EMBL" id="KAH9474987.1"/>
    </source>
</evidence>
<protein>
    <submittedName>
        <fullName evidence="1">Uncharacterized protein</fullName>
    </submittedName>
</protein>
<accession>A0ACB8GHV0</accession>
<sequence length="580" mass="65940">MSGHERTVMHRVLNIPELLDMVFSFLEPPSNAVNARVCRRWSEIALDALWKDVRDLELLFGLLAPLRISGGKDGYLEFERMPDSSDWKRFDRYTKRVRRVEYDALGCKIPLHKSVFDDVARTRTRLDILPNMHTLHWKASLELAVMFMHKAIKNFAVYLPELNEISPRPFFEDVSTRMPNLTSLDIRTNIPVQRIENEMVNLFQQLPKIQKVTFPRYYFTTRIAEVLSKLENLGVVEFQYLDYQGSGDVQDVIPFVPSFTEGAFPALWDHSMAVSFDDAARFLDIPFSPTNLTMLYLDSYMIESPFAIRKLLNVISENCQLLTFLALVSLRDAGSPSLPEPQSDTSHPDHAITVNTLKPLFKLPNLTSLELVHQFPLALNSEDIRLFAVSWPSIRSLMLNTEPAHLTKSNLTLHDLLPFAQHCTKLRHLGLFIDSRLPTSEQPSTPSSSSTSSAVPNSTPAVQFKSLERLSMGVSLIDDENAVTLFLSQILPLNCQIDSGITWDETLPVHPGISSVVQDRCMLWLKVSELLPVLTKLRAEERARTRAMEMELEDLRMRTKVLNDSASIGVRLDISSCVMI</sequence>
<dbReference type="Proteomes" id="UP000664032">
    <property type="component" value="Unassembled WGS sequence"/>
</dbReference>
<keyword evidence="2" id="KW-1185">Reference proteome</keyword>
<reference evidence="1" key="1">
    <citation type="submission" date="2021-10" db="EMBL/GenBank/DDBJ databases">
        <title>Psilocybe cubensis genome.</title>
        <authorList>
            <person name="Mckernan K.J."/>
            <person name="Crawford S."/>
            <person name="Trippe A."/>
            <person name="Kane L.T."/>
            <person name="Mclaughlin S."/>
        </authorList>
    </citation>
    <scope>NUCLEOTIDE SEQUENCE</scope>
    <source>
        <strain evidence="1">MGC-MH-2018</strain>
    </source>
</reference>
<proteinExistence type="predicted"/>